<name>A0AAE3U4L2_9HYPH</name>
<dbReference type="CDD" id="cd07571">
    <property type="entry name" value="ALP_N-acyl_transferase"/>
    <property type="match status" value="1"/>
</dbReference>
<keyword evidence="8 9" id="KW-0012">Acyltransferase</keyword>
<dbReference type="SUPFAM" id="SSF56317">
    <property type="entry name" value="Carbon-nitrogen hydrolase"/>
    <property type="match status" value="1"/>
</dbReference>
<feature type="transmembrane region" description="Helical" evidence="9">
    <location>
        <begin position="171"/>
        <end position="192"/>
    </location>
</feature>
<dbReference type="Pfam" id="PF20154">
    <property type="entry name" value="LNT_N"/>
    <property type="match status" value="1"/>
</dbReference>
<evidence type="ECO:0000256" key="8">
    <source>
        <dbReference type="ARBA" id="ARBA00023315"/>
    </source>
</evidence>
<comment type="pathway">
    <text evidence="9">Protein modification; lipoprotein biosynthesis (N-acyl transfer).</text>
</comment>
<gene>
    <name evidence="9 11" type="primary">lnt</name>
    <name evidence="11" type="ORF">MRS75_23375</name>
</gene>
<comment type="caution">
    <text evidence="11">The sequence shown here is derived from an EMBL/GenBank/DDBJ whole genome shotgun (WGS) entry which is preliminary data.</text>
</comment>
<dbReference type="InterPro" id="IPR036526">
    <property type="entry name" value="C-N_Hydrolase_sf"/>
</dbReference>
<dbReference type="PANTHER" id="PTHR38686:SF1">
    <property type="entry name" value="APOLIPOPROTEIN N-ACYLTRANSFERASE"/>
    <property type="match status" value="1"/>
</dbReference>
<dbReference type="EMBL" id="JALDYZ010000021">
    <property type="protein sequence ID" value="MDI7925002.1"/>
    <property type="molecule type" value="Genomic_DNA"/>
</dbReference>
<keyword evidence="5 9" id="KW-0812">Transmembrane</keyword>
<feature type="transmembrane region" description="Helical" evidence="9">
    <location>
        <begin position="507"/>
        <end position="527"/>
    </location>
</feature>
<evidence type="ECO:0000256" key="9">
    <source>
        <dbReference type="HAMAP-Rule" id="MF_01148"/>
    </source>
</evidence>
<dbReference type="PROSITE" id="PS50263">
    <property type="entry name" value="CN_HYDROLASE"/>
    <property type="match status" value="1"/>
</dbReference>
<feature type="transmembrane region" description="Helical" evidence="9">
    <location>
        <begin position="136"/>
        <end position="159"/>
    </location>
</feature>
<evidence type="ECO:0000256" key="5">
    <source>
        <dbReference type="ARBA" id="ARBA00022692"/>
    </source>
</evidence>
<accession>A0AAE3U4L2</accession>
<dbReference type="Gene3D" id="3.60.110.10">
    <property type="entry name" value="Carbon-nitrogen hydrolase"/>
    <property type="match status" value="1"/>
</dbReference>
<dbReference type="InterPro" id="IPR003010">
    <property type="entry name" value="C-N_Hydrolase"/>
</dbReference>
<comment type="subcellular location">
    <subcellularLocation>
        <location evidence="1 9">Cell membrane</location>
        <topology evidence="1 9">Multi-pass membrane protein</topology>
    </subcellularLocation>
</comment>
<feature type="transmembrane region" description="Helical" evidence="9">
    <location>
        <begin position="101"/>
        <end position="124"/>
    </location>
</feature>
<evidence type="ECO:0000256" key="6">
    <source>
        <dbReference type="ARBA" id="ARBA00022989"/>
    </source>
</evidence>
<protein>
    <recommendedName>
        <fullName evidence="9">Apolipoprotein N-acyltransferase</fullName>
        <shortName evidence="9">ALP N-acyltransferase</shortName>
        <ecNumber evidence="9">2.3.1.269</ecNumber>
    </recommendedName>
</protein>
<evidence type="ECO:0000313" key="11">
    <source>
        <dbReference type="EMBL" id="MDI7925002.1"/>
    </source>
</evidence>
<dbReference type="InterPro" id="IPR045378">
    <property type="entry name" value="LNT_N"/>
</dbReference>
<keyword evidence="12" id="KW-1185">Reference proteome</keyword>
<keyword evidence="6 9" id="KW-1133">Transmembrane helix</keyword>
<dbReference type="RefSeq" id="WP_311789051.1">
    <property type="nucleotide sequence ID" value="NZ_JALDYY010000023.1"/>
</dbReference>
<dbReference type="NCBIfam" id="TIGR00546">
    <property type="entry name" value="lnt"/>
    <property type="match status" value="1"/>
</dbReference>
<evidence type="ECO:0000256" key="4">
    <source>
        <dbReference type="ARBA" id="ARBA00022679"/>
    </source>
</evidence>
<organism evidence="11 12">
    <name type="scientific">Ferirhizobium litorale</name>
    <dbReference type="NCBI Taxonomy" id="2927786"/>
    <lineage>
        <taxon>Bacteria</taxon>
        <taxon>Pseudomonadati</taxon>
        <taxon>Pseudomonadota</taxon>
        <taxon>Alphaproteobacteria</taxon>
        <taxon>Hyphomicrobiales</taxon>
        <taxon>Rhizobiaceae</taxon>
        <taxon>Ferirhizobium</taxon>
    </lineage>
</organism>
<dbReference type="AlphaFoldDB" id="A0AAE3U4L2"/>
<comment type="catalytic activity">
    <reaction evidence="9">
        <text>N-terminal S-1,2-diacyl-sn-glyceryl-L-cysteinyl-[lipoprotein] + a glycerophospholipid = N-acyl-S-1,2-diacyl-sn-glyceryl-L-cysteinyl-[lipoprotein] + a 2-acyl-sn-glycero-3-phospholipid + H(+)</text>
        <dbReference type="Rhea" id="RHEA:48228"/>
        <dbReference type="Rhea" id="RHEA-COMP:14681"/>
        <dbReference type="Rhea" id="RHEA-COMP:14684"/>
        <dbReference type="ChEBI" id="CHEBI:15378"/>
        <dbReference type="ChEBI" id="CHEBI:136912"/>
        <dbReference type="ChEBI" id="CHEBI:140656"/>
        <dbReference type="ChEBI" id="CHEBI:140657"/>
        <dbReference type="ChEBI" id="CHEBI:140660"/>
        <dbReference type="EC" id="2.3.1.269"/>
    </reaction>
</comment>
<keyword evidence="3 9" id="KW-1003">Cell membrane</keyword>
<dbReference type="GO" id="GO:0005886">
    <property type="term" value="C:plasma membrane"/>
    <property type="evidence" value="ECO:0007669"/>
    <property type="project" value="UniProtKB-SubCell"/>
</dbReference>
<keyword evidence="4 9" id="KW-0808">Transferase</keyword>
<sequence length="530" mass="57068">MERLAGKVMLLWGAKRALLAVAAGAVGVLALPPFGFFAALFISFTVLVWLLDGAASNPDSGWLGRLIPAFATGWLFGFGYFVAGLWWIGHALMIEAGEFAWALPLAILGLPAVLAIYYGLAAVLARLVWSDGMGRIAALAAGFGIAEWLRSFIATGFPWNAIGYGAMPFPLMMQSVNVVGLFGVTTLAVFVFASPALFGTRRGLVPGLTLALVLFAAHVGYGTYRLTVATPVPGEKPITIRLVQPSIDQAAKLDDRERNAIFEEHLKLSRTPVKEGAARPDIVVWPETSVPFILTQNQDALARIAEVLDDGQILIAGAVRIEEMGAGRPPRYYNSVYVIDDKGQIIGASDKVHLVPFGEYVPFEDILRRWGIDNLVNLPGGFSPAANRSVLTLPQGLKLWPLICYEVIFPALTGQASSGADAILNLTNDAWFGQTPGPYQHFHQARVRAVESGLPLIRGANSGISAVVDSSGRVIVGLGFGADGVLDATIDRRTERFWDERSRSQNFWLIIAVISIAAVISRMGFILGKN</sequence>
<dbReference type="GO" id="GO:0042158">
    <property type="term" value="P:lipoprotein biosynthetic process"/>
    <property type="evidence" value="ECO:0007669"/>
    <property type="project" value="UniProtKB-UniRule"/>
</dbReference>
<dbReference type="InterPro" id="IPR004563">
    <property type="entry name" value="Apolipo_AcylTrfase"/>
</dbReference>
<comment type="function">
    <text evidence="9">Catalyzes the phospholipid dependent N-acylation of the N-terminal cysteine of apolipoprotein, the last step in lipoprotein maturation.</text>
</comment>
<dbReference type="GO" id="GO:0016410">
    <property type="term" value="F:N-acyltransferase activity"/>
    <property type="evidence" value="ECO:0007669"/>
    <property type="project" value="UniProtKB-UniRule"/>
</dbReference>
<dbReference type="Proteomes" id="UP001161580">
    <property type="component" value="Unassembled WGS sequence"/>
</dbReference>
<evidence type="ECO:0000313" key="12">
    <source>
        <dbReference type="Proteomes" id="UP001161580"/>
    </source>
</evidence>
<evidence type="ECO:0000256" key="2">
    <source>
        <dbReference type="ARBA" id="ARBA00010065"/>
    </source>
</evidence>
<reference evidence="11" key="1">
    <citation type="submission" date="2022-03" db="EMBL/GenBank/DDBJ databases">
        <title>Fererhizobium litorale gen. nov., sp. nov., isolated from sandy sediments of the Sea of Japan seashore.</title>
        <authorList>
            <person name="Romanenko L."/>
            <person name="Kurilenko V."/>
            <person name="Otstavnykh N."/>
            <person name="Svetashev V."/>
            <person name="Tekutyeva L."/>
            <person name="Isaeva M."/>
            <person name="Mikhailov V."/>
        </authorList>
    </citation>
    <scope>NUCLEOTIDE SEQUENCE</scope>
    <source>
        <strain evidence="11">KMM 9576</strain>
    </source>
</reference>
<evidence type="ECO:0000256" key="1">
    <source>
        <dbReference type="ARBA" id="ARBA00004651"/>
    </source>
</evidence>
<keyword evidence="7 9" id="KW-0472">Membrane</keyword>
<dbReference type="HAMAP" id="MF_01148">
    <property type="entry name" value="Lnt"/>
    <property type="match status" value="1"/>
</dbReference>
<feature type="transmembrane region" description="Helical" evidence="9">
    <location>
        <begin position="204"/>
        <end position="224"/>
    </location>
</feature>
<comment type="similarity">
    <text evidence="2 9">Belongs to the CN hydrolase family. Apolipoprotein N-acyltransferase subfamily.</text>
</comment>
<feature type="transmembrane region" description="Helical" evidence="9">
    <location>
        <begin position="66"/>
        <end position="89"/>
    </location>
</feature>
<evidence type="ECO:0000256" key="7">
    <source>
        <dbReference type="ARBA" id="ARBA00023136"/>
    </source>
</evidence>
<feature type="transmembrane region" description="Helical" evidence="9">
    <location>
        <begin position="34"/>
        <end position="54"/>
    </location>
</feature>
<dbReference type="Pfam" id="PF00795">
    <property type="entry name" value="CN_hydrolase"/>
    <property type="match status" value="1"/>
</dbReference>
<proteinExistence type="inferred from homology"/>
<evidence type="ECO:0000259" key="10">
    <source>
        <dbReference type="PROSITE" id="PS50263"/>
    </source>
</evidence>
<feature type="domain" description="CN hydrolase" evidence="10">
    <location>
        <begin position="243"/>
        <end position="492"/>
    </location>
</feature>
<evidence type="ECO:0000256" key="3">
    <source>
        <dbReference type="ARBA" id="ARBA00022475"/>
    </source>
</evidence>
<dbReference type="EC" id="2.3.1.269" evidence="9"/>
<dbReference type="PANTHER" id="PTHR38686">
    <property type="entry name" value="APOLIPOPROTEIN N-ACYLTRANSFERASE"/>
    <property type="match status" value="1"/>
</dbReference>